<name>A0A8H3WYF9_GIGMA</name>
<dbReference type="SUPFAM" id="SSF53335">
    <property type="entry name" value="S-adenosyl-L-methionine-dependent methyltransferases"/>
    <property type="match status" value="1"/>
</dbReference>
<reference evidence="1 2" key="1">
    <citation type="journal article" date="2019" name="Environ. Microbiol.">
        <title>At the nexus of three kingdoms: the genome of the mycorrhizal fungus Gigaspora margarita provides insights into plant, endobacterial and fungal interactions.</title>
        <authorList>
            <person name="Venice F."/>
            <person name="Ghignone S."/>
            <person name="Salvioli di Fossalunga A."/>
            <person name="Amselem J."/>
            <person name="Novero M."/>
            <person name="Xianan X."/>
            <person name="Sedzielewska Toro K."/>
            <person name="Morin E."/>
            <person name="Lipzen A."/>
            <person name="Grigoriev I.V."/>
            <person name="Henrissat B."/>
            <person name="Martin F.M."/>
            <person name="Bonfante P."/>
        </authorList>
    </citation>
    <scope>NUCLEOTIDE SEQUENCE [LARGE SCALE GENOMIC DNA]</scope>
    <source>
        <strain evidence="1 2">BEG34</strain>
    </source>
</reference>
<dbReference type="EMBL" id="WTPW01002451">
    <property type="protein sequence ID" value="KAF0381790.1"/>
    <property type="molecule type" value="Genomic_DNA"/>
</dbReference>
<dbReference type="Proteomes" id="UP000439903">
    <property type="component" value="Unassembled WGS sequence"/>
</dbReference>
<organism evidence="1 2">
    <name type="scientific">Gigaspora margarita</name>
    <dbReference type="NCBI Taxonomy" id="4874"/>
    <lineage>
        <taxon>Eukaryota</taxon>
        <taxon>Fungi</taxon>
        <taxon>Fungi incertae sedis</taxon>
        <taxon>Mucoromycota</taxon>
        <taxon>Glomeromycotina</taxon>
        <taxon>Glomeromycetes</taxon>
        <taxon>Diversisporales</taxon>
        <taxon>Gigasporaceae</taxon>
        <taxon>Gigaspora</taxon>
    </lineage>
</organism>
<evidence type="ECO:0000313" key="2">
    <source>
        <dbReference type="Proteomes" id="UP000439903"/>
    </source>
</evidence>
<keyword evidence="2" id="KW-1185">Reference proteome</keyword>
<evidence type="ECO:0000313" key="1">
    <source>
        <dbReference type="EMBL" id="KAF0381790.1"/>
    </source>
</evidence>
<comment type="caution">
    <text evidence="1">The sequence shown here is derived from an EMBL/GenBank/DDBJ whole genome shotgun (WGS) entry which is preliminary data.</text>
</comment>
<dbReference type="OrthoDB" id="2013972at2759"/>
<sequence>MSNILEGLPFASNSFDFVLVQLFGTTFFTKNDWKDKIIHEIARLAKPGVLNHLQLKDINGSICENFGLGQISQIKYEVVIGPIGSWGRRAGELGSENFYVIKLKKQLVLIFIFASSNSALRF</sequence>
<dbReference type="AlphaFoldDB" id="A0A8H3WYF9"/>
<dbReference type="GO" id="GO:0008168">
    <property type="term" value="F:methyltransferase activity"/>
    <property type="evidence" value="ECO:0007669"/>
    <property type="project" value="UniProtKB-KW"/>
</dbReference>
<protein>
    <submittedName>
        <fullName evidence="1">S-adenosyl-L-methionine-dependent methyltransferase</fullName>
    </submittedName>
</protein>
<proteinExistence type="predicted"/>
<dbReference type="InterPro" id="IPR029063">
    <property type="entry name" value="SAM-dependent_MTases_sf"/>
</dbReference>
<keyword evidence="1" id="KW-0808">Transferase</keyword>
<keyword evidence="1" id="KW-0489">Methyltransferase</keyword>
<gene>
    <name evidence="1" type="ORF">F8M41_012057</name>
</gene>
<dbReference type="GO" id="GO:0032259">
    <property type="term" value="P:methylation"/>
    <property type="evidence" value="ECO:0007669"/>
    <property type="project" value="UniProtKB-KW"/>
</dbReference>
<accession>A0A8H3WYF9</accession>